<keyword evidence="4" id="KW-1185">Reference proteome</keyword>
<dbReference type="Pfam" id="PF00646">
    <property type="entry name" value="F-box"/>
    <property type="match status" value="1"/>
</dbReference>
<accession>A0A6A6PFV4</accession>
<evidence type="ECO:0000313" key="4">
    <source>
        <dbReference type="Proteomes" id="UP000799767"/>
    </source>
</evidence>
<evidence type="ECO:0000313" key="3">
    <source>
        <dbReference type="EMBL" id="KAF2478601.1"/>
    </source>
</evidence>
<dbReference type="SUPFAM" id="SSF81383">
    <property type="entry name" value="F-box domain"/>
    <property type="match status" value="1"/>
</dbReference>
<organism evidence="3 4">
    <name type="scientific">Neohortaea acidophila</name>
    <dbReference type="NCBI Taxonomy" id="245834"/>
    <lineage>
        <taxon>Eukaryota</taxon>
        <taxon>Fungi</taxon>
        <taxon>Dikarya</taxon>
        <taxon>Ascomycota</taxon>
        <taxon>Pezizomycotina</taxon>
        <taxon>Dothideomycetes</taxon>
        <taxon>Dothideomycetidae</taxon>
        <taxon>Mycosphaerellales</taxon>
        <taxon>Teratosphaeriaceae</taxon>
        <taxon>Neohortaea</taxon>
    </lineage>
</organism>
<dbReference type="InterPro" id="IPR001810">
    <property type="entry name" value="F-box_dom"/>
</dbReference>
<dbReference type="PROSITE" id="PS50181">
    <property type="entry name" value="FBOX"/>
    <property type="match status" value="1"/>
</dbReference>
<dbReference type="AlphaFoldDB" id="A0A6A6PFV4"/>
<dbReference type="OrthoDB" id="3219396at2759"/>
<dbReference type="Proteomes" id="UP000799767">
    <property type="component" value="Unassembled WGS sequence"/>
</dbReference>
<evidence type="ECO:0000256" key="1">
    <source>
        <dbReference type="SAM" id="MobiDB-lite"/>
    </source>
</evidence>
<proteinExistence type="predicted"/>
<evidence type="ECO:0000259" key="2">
    <source>
        <dbReference type="PROSITE" id="PS50181"/>
    </source>
</evidence>
<feature type="domain" description="F-box" evidence="2">
    <location>
        <begin position="27"/>
        <end position="73"/>
    </location>
</feature>
<dbReference type="SUPFAM" id="SSF101908">
    <property type="entry name" value="Putative isomerase YbhE"/>
    <property type="match status" value="1"/>
</dbReference>
<gene>
    <name evidence="3" type="ORF">BDY17DRAFT_258357</name>
</gene>
<dbReference type="InterPro" id="IPR036047">
    <property type="entry name" value="F-box-like_dom_sf"/>
</dbReference>
<dbReference type="GeneID" id="54472769"/>
<sequence length="559" mass="61973">MGKRSREEEDEAAAKERPTKCTRSSTDDLLSKLSDELILRVLAFLPVSQLAVCQRLSSKYHTLAGDSQIWKSHYYNRFVRPRASRLPGLKELDDSSHSLHFASKASRWLDDEHLVERGRKTNWKRQYKLRHNWTKGTCAVNEIPVAEEAAVPPLLVQMHDGIIYMADQTDGLRAWTAQGERKLIAQRAFEKDHGPPTALAIDTQQHPEPTSTLLVGFQDGAFAMYALQVDEEKFVPRYGHEASSNGVVSAVAVAYPYAVTMTATHLMSLYRFSRQADKAETEMLDPPRLLYSLKSHNVWPPLSTSLRKSERNITISIAYALPTYLSGWTVGIQEVKLDLTGKLLDSRLASAIDQHYRPLAFSLPPMMQHLPLPVSGSLATATMMEMRHIHSKPTSLSYTHPYLLVSHPDNTLTLYLVTSNTESLCISAGSRLWGHTSSVSGAHVAARGKAVSVSRRGDELRVWELEGGFASTAARKRLASGELSVQIRAEKRVMHEAAQAGLDLTSVGSAAPDKADDGTEDGAAELTLTRGWIGFDDEQVVVLKERSGGRQALVVYDFT</sequence>
<dbReference type="EMBL" id="MU001643">
    <property type="protein sequence ID" value="KAF2478601.1"/>
    <property type="molecule type" value="Genomic_DNA"/>
</dbReference>
<dbReference type="RefSeq" id="XP_033585171.1">
    <property type="nucleotide sequence ID" value="XM_033731767.1"/>
</dbReference>
<dbReference type="Pfam" id="PF25499">
    <property type="entry name" value="Beta-prop_pof12"/>
    <property type="match status" value="1"/>
</dbReference>
<protein>
    <recommendedName>
        <fullName evidence="2">F-box domain-containing protein</fullName>
    </recommendedName>
</protein>
<name>A0A6A6PFV4_9PEZI</name>
<feature type="region of interest" description="Disordered" evidence="1">
    <location>
        <begin position="1"/>
        <end position="26"/>
    </location>
</feature>
<reference evidence="3" key="1">
    <citation type="journal article" date="2020" name="Stud. Mycol.">
        <title>101 Dothideomycetes genomes: a test case for predicting lifestyles and emergence of pathogens.</title>
        <authorList>
            <person name="Haridas S."/>
            <person name="Albert R."/>
            <person name="Binder M."/>
            <person name="Bloem J."/>
            <person name="Labutti K."/>
            <person name="Salamov A."/>
            <person name="Andreopoulos B."/>
            <person name="Baker S."/>
            <person name="Barry K."/>
            <person name="Bills G."/>
            <person name="Bluhm B."/>
            <person name="Cannon C."/>
            <person name="Castanera R."/>
            <person name="Culley D."/>
            <person name="Daum C."/>
            <person name="Ezra D."/>
            <person name="Gonzalez J."/>
            <person name="Henrissat B."/>
            <person name="Kuo A."/>
            <person name="Liang C."/>
            <person name="Lipzen A."/>
            <person name="Lutzoni F."/>
            <person name="Magnuson J."/>
            <person name="Mondo S."/>
            <person name="Nolan M."/>
            <person name="Ohm R."/>
            <person name="Pangilinan J."/>
            <person name="Park H.-J."/>
            <person name="Ramirez L."/>
            <person name="Alfaro M."/>
            <person name="Sun H."/>
            <person name="Tritt A."/>
            <person name="Yoshinaga Y."/>
            <person name="Zwiers L.-H."/>
            <person name="Turgeon B."/>
            <person name="Goodwin S."/>
            <person name="Spatafora J."/>
            <person name="Crous P."/>
            <person name="Grigoriev I."/>
        </authorList>
    </citation>
    <scope>NUCLEOTIDE SEQUENCE</scope>
    <source>
        <strain evidence="3">CBS 113389</strain>
    </source>
</reference>
<dbReference type="Gene3D" id="1.20.1280.50">
    <property type="match status" value="1"/>
</dbReference>